<sequence>MIVMSIYILLAVPCAILQLLRTTKLCIENKKIFSKFHPLFYPLYPDPSRFIASWRYYFVFSDPKGHIVCYVK</sequence>
<evidence type="ECO:0000256" key="1">
    <source>
        <dbReference type="SAM" id="SignalP"/>
    </source>
</evidence>
<reference evidence="2" key="2">
    <citation type="submission" date="2013-05" db="EMBL/GenBank/DDBJ databases">
        <authorList>
            <person name="Carter J.-M."/>
            <person name="Baker S.C."/>
            <person name="Pink R."/>
            <person name="Carter D.R.F."/>
            <person name="Collins A."/>
            <person name="Tomlin J."/>
            <person name="Gibbs M."/>
            <person name="Breuker C.J."/>
        </authorList>
    </citation>
    <scope>NUCLEOTIDE SEQUENCE</scope>
    <source>
        <tissue evidence="2">Ovary</tissue>
    </source>
</reference>
<dbReference type="AlphaFoldDB" id="S4P909"/>
<evidence type="ECO:0008006" key="3">
    <source>
        <dbReference type="Google" id="ProtNLM"/>
    </source>
</evidence>
<feature type="signal peptide" evidence="1">
    <location>
        <begin position="1"/>
        <end position="22"/>
    </location>
</feature>
<accession>S4P909</accession>
<organism evidence="2">
    <name type="scientific">Pararge aegeria</name>
    <name type="common">speckled wood butterfly</name>
    <dbReference type="NCBI Taxonomy" id="116150"/>
    <lineage>
        <taxon>Eukaryota</taxon>
        <taxon>Metazoa</taxon>
        <taxon>Ecdysozoa</taxon>
        <taxon>Arthropoda</taxon>
        <taxon>Hexapoda</taxon>
        <taxon>Insecta</taxon>
        <taxon>Pterygota</taxon>
        <taxon>Neoptera</taxon>
        <taxon>Endopterygota</taxon>
        <taxon>Lepidoptera</taxon>
        <taxon>Glossata</taxon>
        <taxon>Ditrysia</taxon>
        <taxon>Papilionoidea</taxon>
        <taxon>Nymphalidae</taxon>
        <taxon>Satyrinae</taxon>
        <taxon>Satyrini</taxon>
        <taxon>Parargina</taxon>
        <taxon>Pararge</taxon>
    </lineage>
</organism>
<feature type="chain" id="PRO_5004531898" description="Secreted protein" evidence="1">
    <location>
        <begin position="23"/>
        <end position="72"/>
    </location>
</feature>
<name>S4P909_9NEOP</name>
<dbReference type="EMBL" id="GAIX01007027">
    <property type="protein sequence ID" value="JAA85533.1"/>
    <property type="molecule type" value="Transcribed_RNA"/>
</dbReference>
<keyword evidence="1" id="KW-0732">Signal</keyword>
<protein>
    <recommendedName>
        <fullName evidence="3">Secreted protein</fullName>
    </recommendedName>
</protein>
<proteinExistence type="predicted"/>
<evidence type="ECO:0000313" key="2">
    <source>
        <dbReference type="EMBL" id="JAA85533.1"/>
    </source>
</evidence>
<reference evidence="2" key="1">
    <citation type="journal article" date="2013" name="BMC Genomics">
        <title>Unscrambling butterfly oogenesis.</title>
        <authorList>
            <person name="Carter J.M."/>
            <person name="Baker S.C."/>
            <person name="Pink R."/>
            <person name="Carter D.R."/>
            <person name="Collins A."/>
            <person name="Tomlin J."/>
            <person name="Gibbs M."/>
            <person name="Breuker C.J."/>
        </authorList>
    </citation>
    <scope>NUCLEOTIDE SEQUENCE</scope>
    <source>
        <tissue evidence="2">Ovary</tissue>
    </source>
</reference>